<dbReference type="GO" id="GO:0005840">
    <property type="term" value="C:ribosome"/>
    <property type="evidence" value="ECO:0007669"/>
    <property type="project" value="UniProtKB-KW"/>
</dbReference>
<proteinExistence type="predicted"/>
<dbReference type="InterPro" id="IPR016181">
    <property type="entry name" value="Acyl_CoA_acyltransferase"/>
</dbReference>
<sequence length="166" mass="17972">MLELRVASLDHPHAVALNDEVQAYYARVYGEVDLTRLETAQFLAPRGTYLIGYDDGVPVVSGAWRSLDPAEAGGDPVRDGDAEIKRMYVVPAARGLGYARALLAGLERTAVEQGRTRMILETGTAQPDAIALYRSSGYEAIAVFGEHRGDERSRCFAKPLVPAPAP</sequence>
<dbReference type="InterPro" id="IPR000182">
    <property type="entry name" value="GNAT_dom"/>
</dbReference>
<evidence type="ECO:0000259" key="3">
    <source>
        <dbReference type="PROSITE" id="PS51186"/>
    </source>
</evidence>
<comment type="caution">
    <text evidence="4">The sequence shown here is derived from an EMBL/GenBank/DDBJ whole genome shotgun (WGS) entry which is preliminary data.</text>
</comment>
<accession>A0A4R1HVQ4</accession>
<dbReference type="Pfam" id="PF00583">
    <property type="entry name" value="Acetyltransf_1"/>
    <property type="match status" value="1"/>
</dbReference>
<organism evidence="4 5">
    <name type="scientific">Pseudonocardia endophytica</name>
    <dbReference type="NCBI Taxonomy" id="401976"/>
    <lineage>
        <taxon>Bacteria</taxon>
        <taxon>Bacillati</taxon>
        <taxon>Actinomycetota</taxon>
        <taxon>Actinomycetes</taxon>
        <taxon>Pseudonocardiales</taxon>
        <taxon>Pseudonocardiaceae</taxon>
        <taxon>Pseudonocardia</taxon>
    </lineage>
</organism>
<dbReference type="AlphaFoldDB" id="A0A4R1HVQ4"/>
<keyword evidence="1" id="KW-0808">Transferase</keyword>
<dbReference type="PANTHER" id="PTHR43877">
    <property type="entry name" value="AMINOALKYLPHOSPHONATE N-ACETYLTRANSFERASE-RELATED-RELATED"/>
    <property type="match status" value="1"/>
</dbReference>
<dbReference type="OrthoDB" id="70840at2"/>
<keyword evidence="5" id="KW-1185">Reference proteome</keyword>
<keyword evidence="2" id="KW-0012">Acyltransferase</keyword>
<dbReference type="PROSITE" id="PS51186">
    <property type="entry name" value="GNAT"/>
    <property type="match status" value="1"/>
</dbReference>
<dbReference type="GO" id="GO:0016747">
    <property type="term" value="F:acyltransferase activity, transferring groups other than amino-acyl groups"/>
    <property type="evidence" value="ECO:0007669"/>
    <property type="project" value="InterPro"/>
</dbReference>
<keyword evidence="4" id="KW-0687">Ribonucleoprotein</keyword>
<dbReference type="Proteomes" id="UP000295560">
    <property type="component" value="Unassembled WGS sequence"/>
</dbReference>
<dbReference type="PANTHER" id="PTHR43877:SF2">
    <property type="entry name" value="AMINOALKYLPHOSPHONATE N-ACETYLTRANSFERASE-RELATED"/>
    <property type="match status" value="1"/>
</dbReference>
<dbReference type="EMBL" id="SMFZ01000001">
    <property type="protein sequence ID" value="TCK25503.1"/>
    <property type="molecule type" value="Genomic_DNA"/>
</dbReference>
<dbReference type="SUPFAM" id="SSF55729">
    <property type="entry name" value="Acyl-CoA N-acyltransferases (Nat)"/>
    <property type="match status" value="1"/>
</dbReference>
<evidence type="ECO:0000313" key="5">
    <source>
        <dbReference type="Proteomes" id="UP000295560"/>
    </source>
</evidence>
<evidence type="ECO:0000256" key="1">
    <source>
        <dbReference type="ARBA" id="ARBA00022679"/>
    </source>
</evidence>
<keyword evidence="4" id="KW-0689">Ribosomal protein</keyword>
<protein>
    <submittedName>
        <fullName evidence="4">Ribosomal protein S18 acetylase RimI-like enzyme</fullName>
    </submittedName>
</protein>
<dbReference type="CDD" id="cd04301">
    <property type="entry name" value="NAT_SF"/>
    <property type="match status" value="1"/>
</dbReference>
<dbReference type="RefSeq" id="WP_132421799.1">
    <property type="nucleotide sequence ID" value="NZ_SMFZ01000001.1"/>
</dbReference>
<dbReference type="Gene3D" id="3.40.630.30">
    <property type="match status" value="1"/>
</dbReference>
<evidence type="ECO:0000256" key="2">
    <source>
        <dbReference type="ARBA" id="ARBA00023315"/>
    </source>
</evidence>
<evidence type="ECO:0000313" key="4">
    <source>
        <dbReference type="EMBL" id="TCK25503.1"/>
    </source>
</evidence>
<reference evidence="4 5" key="1">
    <citation type="submission" date="2019-03" db="EMBL/GenBank/DDBJ databases">
        <title>Sequencing the genomes of 1000 actinobacteria strains.</title>
        <authorList>
            <person name="Klenk H.-P."/>
        </authorList>
    </citation>
    <scope>NUCLEOTIDE SEQUENCE [LARGE SCALE GENOMIC DNA]</scope>
    <source>
        <strain evidence="4 5">DSM 44969</strain>
    </source>
</reference>
<name>A0A4R1HVQ4_PSEEN</name>
<feature type="domain" description="N-acetyltransferase" evidence="3">
    <location>
        <begin position="2"/>
        <end position="161"/>
    </location>
</feature>
<dbReference type="InterPro" id="IPR050832">
    <property type="entry name" value="Bact_Acetyltransf"/>
</dbReference>
<gene>
    <name evidence="4" type="ORF">EV378_1312</name>
</gene>